<dbReference type="Proteomes" id="UP000054783">
    <property type="component" value="Unassembled WGS sequence"/>
</dbReference>
<protein>
    <submittedName>
        <fullName evidence="1">Uncharacterized protein</fullName>
    </submittedName>
</protein>
<accession>A0A0V0ZIQ6</accession>
<proteinExistence type="predicted"/>
<keyword evidence="2" id="KW-1185">Reference proteome</keyword>
<sequence>MSAMTVQPVGTFAQFIAFFVVAKIAANNCRRFCNRDAKRAQCPGKQKSFGSHKPSNFALASSTACLQLAYLSGAAVAFCLALHDVPLELGWGRGIWDRMVQFETDNPWQSTSLKGTLHTNVSTDELDAITSDIQRQHLPMFEQFPFRTLLNSLFIKIHLIRPCRKPSSITLVDWLNRRANLRCDCAICQAVKEKRKKVPSPGEILYAVVGDQQAAMNGRIHFCPTEKLVYIPNGMHDVCGL</sequence>
<name>A0A0V0ZIQ6_9BILA</name>
<organism evidence="1 2">
    <name type="scientific">Trichinella patagoniensis</name>
    <dbReference type="NCBI Taxonomy" id="990121"/>
    <lineage>
        <taxon>Eukaryota</taxon>
        <taxon>Metazoa</taxon>
        <taxon>Ecdysozoa</taxon>
        <taxon>Nematoda</taxon>
        <taxon>Enoplea</taxon>
        <taxon>Dorylaimia</taxon>
        <taxon>Trichinellida</taxon>
        <taxon>Trichinellidae</taxon>
        <taxon>Trichinella</taxon>
    </lineage>
</organism>
<dbReference type="EMBL" id="JYDQ01000163">
    <property type="protein sequence ID" value="KRY12518.1"/>
    <property type="molecule type" value="Genomic_DNA"/>
</dbReference>
<reference evidence="1 2" key="1">
    <citation type="submission" date="2015-01" db="EMBL/GenBank/DDBJ databases">
        <title>Evolution of Trichinella species and genotypes.</title>
        <authorList>
            <person name="Korhonen P.K."/>
            <person name="Edoardo P."/>
            <person name="Giuseppe L.R."/>
            <person name="Gasser R.B."/>
        </authorList>
    </citation>
    <scope>NUCLEOTIDE SEQUENCE [LARGE SCALE GENOMIC DNA]</scope>
    <source>
        <strain evidence="1">ISS2496</strain>
    </source>
</reference>
<dbReference type="OrthoDB" id="5914363at2759"/>
<gene>
    <name evidence="1" type="ORF">T12_10773</name>
</gene>
<evidence type="ECO:0000313" key="1">
    <source>
        <dbReference type="EMBL" id="KRY12518.1"/>
    </source>
</evidence>
<evidence type="ECO:0000313" key="2">
    <source>
        <dbReference type="Proteomes" id="UP000054783"/>
    </source>
</evidence>
<comment type="caution">
    <text evidence="1">The sequence shown here is derived from an EMBL/GenBank/DDBJ whole genome shotgun (WGS) entry which is preliminary data.</text>
</comment>
<dbReference type="AlphaFoldDB" id="A0A0V0ZIQ6"/>